<evidence type="ECO:0000313" key="2">
    <source>
        <dbReference type="Proteomes" id="UP001145114"/>
    </source>
</evidence>
<organism evidence="1 2">
    <name type="scientific">Spiromyces aspiralis</name>
    <dbReference type="NCBI Taxonomy" id="68401"/>
    <lineage>
        <taxon>Eukaryota</taxon>
        <taxon>Fungi</taxon>
        <taxon>Fungi incertae sedis</taxon>
        <taxon>Zoopagomycota</taxon>
        <taxon>Kickxellomycotina</taxon>
        <taxon>Kickxellomycetes</taxon>
        <taxon>Kickxellales</taxon>
        <taxon>Kickxellaceae</taxon>
        <taxon>Spiromyces</taxon>
    </lineage>
</organism>
<protein>
    <submittedName>
        <fullName evidence="1">Uncharacterized protein</fullName>
    </submittedName>
</protein>
<gene>
    <name evidence="1" type="ORF">EV182_007591</name>
</gene>
<feature type="non-terminal residue" evidence="1">
    <location>
        <position position="283"/>
    </location>
</feature>
<name>A0ACC1HJJ6_9FUNG</name>
<comment type="caution">
    <text evidence="1">The sequence shown here is derived from an EMBL/GenBank/DDBJ whole genome shotgun (WGS) entry which is preliminary data.</text>
</comment>
<dbReference type="Proteomes" id="UP001145114">
    <property type="component" value="Unassembled WGS sequence"/>
</dbReference>
<evidence type="ECO:0000313" key="1">
    <source>
        <dbReference type="EMBL" id="KAJ1676738.1"/>
    </source>
</evidence>
<sequence length="283" mass="31101">MWAAYAYSFEYQIFLDALYVAAAAALLAVVVWKRVPTIAGGVAVLGDGVTYRTLYRFNLVQLLRYTLLALFSWLAAFFAAGVVVGGVALMVNPQLPYQHPTLQLLAQFSGAFAAGVWIQSMHMIKDERDFMGRVMSESESSGSDVACRPDAKERAQSRFRWSWYGIAAFKALLVVCFEIPLSSSHVGVLYQQSWYLLASIVCAGSTAVLDDHIPALYRWRDALLTDNMVYLASSPTPTPIPQGSVDEAMTTSGRNSVEEGEDDEEEGEEVLLLGGQRTTEELG</sequence>
<reference evidence="1" key="1">
    <citation type="submission" date="2022-06" db="EMBL/GenBank/DDBJ databases">
        <title>Phylogenomic reconstructions and comparative analyses of Kickxellomycotina fungi.</title>
        <authorList>
            <person name="Reynolds N.K."/>
            <person name="Stajich J.E."/>
            <person name="Barry K."/>
            <person name="Grigoriev I.V."/>
            <person name="Crous P."/>
            <person name="Smith M.E."/>
        </authorList>
    </citation>
    <scope>NUCLEOTIDE SEQUENCE</scope>
    <source>
        <strain evidence="1">RSA 2271</strain>
    </source>
</reference>
<keyword evidence="2" id="KW-1185">Reference proteome</keyword>
<accession>A0ACC1HJJ6</accession>
<proteinExistence type="predicted"/>
<dbReference type="EMBL" id="JAMZIH010003576">
    <property type="protein sequence ID" value="KAJ1676738.1"/>
    <property type="molecule type" value="Genomic_DNA"/>
</dbReference>